<gene>
    <name evidence="3" type="ORF">SAMN04490248_1281</name>
</gene>
<proteinExistence type="predicted"/>
<feature type="domain" description="Integrase catalytic" evidence="2">
    <location>
        <begin position="161"/>
        <end position="361"/>
    </location>
</feature>
<accession>A0A1H8VDE5</accession>
<evidence type="ECO:0000313" key="3">
    <source>
        <dbReference type="EMBL" id="SEP13371.1"/>
    </source>
</evidence>
<dbReference type="OrthoDB" id="5287589at2"/>
<evidence type="ECO:0000256" key="1">
    <source>
        <dbReference type="SAM" id="MobiDB-lite"/>
    </source>
</evidence>
<reference evidence="3 4" key="1">
    <citation type="submission" date="2016-10" db="EMBL/GenBank/DDBJ databases">
        <authorList>
            <person name="de Groot N.N."/>
        </authorList>
    </citation>
    <scope>NUCLEOTIDE SEQUENCE [LARGE SCALE GENOMIC DNA]</scope>
    <source>
        <strain evidence="3 4">DSM 27842</strain>
    </source>
</reference>
<sequence length="615" mass="68733">GMVIYRGRTLVENLEVYENLDPNESPIDALVPLDHLKGNHTPRICFLVRELMTEAWEKEGLDLRSPLVSNVLQYLETSIREENKKRARNDLPKLVIPSHKTVSKHRDDLLSPTELLVATKGLREARNKRGRGSTDYQALMIGEHVQIDECKISLIVSAKNAGVWEHLSRNQKDALKKLDEYIKTRLWILVMIDVATRMPLAWVIAENPNAEATLALFRMATRDKDREKHFYGCSGHPASAVGLMHVKNDNGPGLRNSKTIGALMGIGSVNSTTRTYAATDRSIGERLFGTMEIDIFRALPGYTGGRPGELPGYDAVANGVLTVEQLHEILTKYFIDEYPSIRHYGVGMHGRRPAEVYASVNATRGQVAPIDPHDRRIRLGWEEMVTPTDEGVRVFHGIWFNSDKFQILRDRLKGKVKVFIDPDDLNSATVVLPGVKDPVEVALQVTAFADMTLPEVLRLMAEYRREDPDSREIYEDRIMRTRRQRYDKIKAIGVEHNLPRSYSTVAECREMAKAVFAGARAIRSQPLAGTTRPGEITNIQPGDGVFFVGVDDSSASTTVDPDYASDDAGSGYGGTSDIVSAEGETKRTNKPVKPRKSKENTPETLLRPQNLKGLN</sequence>
<keyword evidence="4" id="KW-1185">Reference proteome</keyword>
<dbReference type="RefSeq" id="WP_093120139.1">
    <property type="nucleotide sequence ID" value="NZ_FODS01000028.1"/>
</dbReference>
<dbReference type="InterPro" id="IPR036397">
    <property type="entry name" value="RNaseH_sf"/>
</dbReference>
<dbReference type="GO" id="GO:0015074">
    <property type="term" value="P:DNA integration"/>
    <property type="evidence" value="ECO:0007669"/>
    <property type="project" value="InterPro"/>
</dbReference>
<dbReference type="InterPro" id="IPR001584">
    <property type="entry name" value="Integrase_cat-core"/>
</dbReference>
<dbReference type="Proteomes" id="UP000198893">
    <property type="component" value="Unassembled WGS sequence"/>
</dbReference>
<evidence type="ECO:0000313" key="4">
    <source>
        <dbReference type="Proteomes" id="UP000198893"/>
    </source>
</evidence>
<dbReference type="SUPFAM" id="SSF53098">
    <property type="entry name" value="Ribonuclease H-like"/>
    <property type="match status" value="1"/>
</dbReference>
<organism evidence="3 4">
    <name type="scientific">Salinihabitans flavidus</name>
    <dbReference type="NCBI Taxonomy" id="569882"/>
    <lineage>
        <taxon>Bacteria</taxon>
        <taxon>Pseudomonadati</taxon>
        <taxon>Pseudomonadota</taxon>
        <taxon>Alphaproteobacteria</taxon>
        <taxon>Rhodobacterales</taxon>
        <taxon>Roseobacteraceae</taxon>
        <taxon>Salinihabitans</taxon>
    </lineage>
</organism>
<dbReference type="GO" id="GO:0003676">
    <property type="term" value="F:nucleic acid binding"/>
    <property type="evidence" value="ECO:0007669"/>
    <property type="project" value="InterPro"/>
</dbReference>
<dbReference type="Gene3D" id="3.30.420.10">
    <property type="entry name" value="Ribonuclease H-like superfamily/Ribonuclease H"/>
    <property type="match status" value="1"/>
</dbReference>
<feature type="region of interest" description="Disordered" evidence="1">
    <location>
        <begin position="556"/>
        <end position="615"/>
    </location>
</feature>
<name>A0A1H8VDE5_9RHOB</name>
<evidence type="ECO:0000259" key="2">
    <source>
        <dbReference type="PROSITE" id="PS50994"/>
    </source>
</evidence>
<dbReference type="InterPro" id="IPR012337">
    <property type="entry name" value="RNaseH-like_sf"/>
</dbReference>
<protein>
    <submittedName>
        <fullName evidence="3">Integrase core domain-containing protein</fullName>
    </submittedName>
</protein>
<dbReference type="PROSITE" id="PS50994">
    <property type="entry name" value="INTEGRASE"/>
    <property type="match status" value="1"/>
</dbReference>
<dbReference type="EMBL" id="FODS01000028">
    <property type="protein sequence ID" value="SEP13371.1"/>
    <property type="molecule type" value="Genomic_DNA"/>
</dbReference>
<dbReference type="AlphaFoldDB" id="A0A1H8VDE5"/>
<feature type="non-terminal residue" evidence="3">
    <location>
        <position position="1"/>
    </location>
</feature>